<feature type="domain" description="C-type lectin" evidence="3">
    <location>
        <begin position="172"/>
        <end position="206"/>
    </location>
</feature>
<dbReference type="Gene3D" id="3.10.100.10">
    <property type="entry name" value="Mannose-Binding Protein A, subunit A"/>
    <property type="match status" value="2"/>
</dbReference>
<evidence type="ECO:0000313" key="5">
    <source>
        <dbReference type="Proteomes" id="UP000596742"/>
    </source>
</evidence>
<dbReference type="SMART" id="SM00034">
    <property type="entry name" value="CLECT"/>
    <property type="match status" value="1"/>
</dbReference>
<sequence length="936" mass="104783">MEMTLCVVRYTVITLLMNTLCFANTNIQGFVNTQDRKILPSTSTLKIETATSPIDCCMLCVLGTCCYASYDKKTRQCILEESCCPQSEISGDALMMKTFTAFWIGGTDIEKQGDWVWSTSQTDITFTDWHPGKPNNKEGNNEHCIYMKLADDLEWNDSRCSNIKRFICEKTYWLGGTDIENEGDWRWSTSETEITFADWGDGQPNDNVPVHLSSGGAPPGQGPSPYPLSLMGQYSSNFPHGSLLTSPLLCDGMYIDCIPDKRLDTRPAFFSNVINEDTYCFLSELEKTQPDEFACLVYTSHHLKTRKSLESTVLNQLFKYSILSGSSLMCRLILSFITYNVKGELYLIQLMFLALETVEKDCARAISWFITRAFYLQYQSLLKELIDIWPSFCCPCSKRFKSSACSTEVVIVVELENACPQLPKQFCQLQIISIKKDDILSSEASAVYNELITSNRSLHLPENEAVSSVMAKELFTKHSKLTLICKSFRESKVYKNGKLDYILNVPCVQLYCSAKGCIPIGEEHFPKDVCGFPTDILQGTPSLMANLKVGDKIGTDNYKMGTLGGFVKVRGDVCFLTCLHVFLSADDLASDNISLDDDAGVIVKCYSTGSVTGQGQMIPYECGRIREIAFEMDNERETSIDAALITLSDRSKIDENDYLANDIDKAFTIRDLGMKSKYLNENCIDFKPLCYSIPCPKVEVVAVGAISGLCNAEAQVKENNEKSIDLESIEQTFSNVILTEFKEKVSQVIELLRGQVHNINSDKIWTIIGQVCDPSISDEFKSVILDIIKNILPRIIKRQSQNGNTNTNNNHEDAIFCSTCAGLNQPMCMCFHGMIDEMVISKSTSHLSSIFSDVHMQRTFLRRTGDQQSLKRTSRRVYNQIHVSNIPFKPGDSGSCIYTVQPSAGCIGMAIANHPQSGCIATPIKEILKHFKIKIK</sequence>
<organism evidence="4 5">
    <name type="scientific">Mytilus galloprovincialis</name>
    <name type="common">Mediterranean mussel</name>
    <dbReference type="NCBI Taxonomy" id="29158"/>
    <lineage>
        <taxon>Eukaryota</taxon>
        <taxon>Metazoa</taxon>
        <taxon>Spiralia</taxon>
        <taxon>Lophotrochozoa</taxon>
        <taxon>Mollusca</taxon>
        <taxon>Bivalvia</taxon>
        <taxon>Autobranchia</taxon>
        <taxon>Pteriomorphia</taxon>
        <taxon>Mytilida</taxon>
        <taxon>Mytiloidea</taxon>
        <taxon>Mytilidae</taxon>
        <taxon>Mytilinae</taxon>
        <taxon>Mytilus</taxon>
    </lineage>
</organism>
<name>A0A8B6CTS7_MYTGA</name>
<evidence type="ECO:0000256" key="2">
    <source>
        <dbReference type="SAM" id="SignalP"/>
    </source>
</evidence>
<dbReference type="SUPFAM" id="SSF56436">
    <property type="entry name" value="C-type lectin-like"/>
    <property type="match status" value="2"/>
</dbReference>
<proteinExistence type="predicted"/>
<dbReference type="InterPro" id="IPR050111">
    <property type="entry name" value="C-type_lectin/snaclec_domain"/>
</dbReference>
<accession>A0A8B6CTS7</accession>
<evidence type="ECO:0000313" key="4">
    <source>
        <dbReference type="EMBL" id="VDI08690.1"/>
    </source>
</evidence>
<feature type="signal peptide" evidence="2">
    <location>
        <begin position="1"/>
        <end position="23"/>
    </location>
</feature>
<dbReference type="Pfam" id="PF00059">
    <property type="entry name" value="Lectin_C"/>
    <property type="match status" value="1"/>
</dbReference>
<evidence type="ECO:0000259" key="3">
    <source>
        <dbReference type="PROSITE" id="PS50041"/>
    </source>
</evidence>
<dbReference type="InterPro" id="IPR018378">
    <property type="entry name" value="C-type_lectin_CS"/>
</dbReference>
<dbReference type="Proteomes" id="UP000596742">
    <property type="component" value="Unassembled WGS sequence"/>
</dbReference>
<dbReference type="PROSITE" id="PS00615">
    <property type="entry name" value="C_TYPE_LECTIN_1"/>
    <property type="match status" value="1"/>
</dbReference>
<evidence type="ECO:0000256" key="1">
    <source>
        <dbReference type="ARBA" id="ARBA00023157"/>
    </source>
</evidence>
<dbReference type="PANTHER" id="PTHR22803">
    <property type="entry name" value="MANNOSE, PHOSPHOLIPASE, LECTIN RECEPTOR RELATED"/>
    <property type="match status" value="1"/>
</dbReference>
<keyword evidence="2" id="KW-0732">Signal</keyword>
<reference evidence="4" key="1">
    <citation type="submission" date="2018-11" db="EMBL/GenBank/DDBJ databases">
        <authorList>
            <person name="Alioto T."/>
            <person name="Alioto T."/>
        </authorList>
    </citation>
    <scope>NUCLEOTIDE SEQUENCE</scope>
</reference>
<dbReference type="InterPro" id="IPR016186">
    <property type="entry name" value="C-type_lectin-like/link_sf"/>
</dbReference>
<dbReference type="InterPro" id="IPR016187">
    <property type="entry name" value="CTDL_fold"/>
</dbReference>
<keyword evidence="1" id="KW-1015">Disulfide bond</keyword>
<dbReference type="InterPro" id="IPR001304">
    <property type="entry name" value="C-type_lectin-like"/>
</dbReference>
<keyword evidence="5" id="KW-1185">Reference proteome</keyword>
<dbReference type="EMBL" id="UYJE01002219">
    <property type="protein sequence ID" value="VDI08690.1"/>
    <property type="molecule type" value="Genomic_DNA"/>
</dbReference>
<protein>
    <recommendedName>
        <fullName evidence="3">C-type lectin domain-containing protein</fullName>
    </recommendedName>
</protein>
<dbReference type="AlphaFoldDB" id="A0A8B6CTS7"/>
<dbReference type="CDD" id="cd00037">
    <property type="entry name" value="CLECT"/>
    <property type="match status" value="1"/>
</dbReference>
<comment type="caution">
    <text evidence="4">The sequence shown here is derived from an EMBL/GenBank/DDBJ whole genome shotgun (WGS) entry which is preliminary data.</text>
</comment>
<dbReference type="PROSITE" id="PS50041">
    <property type="entry name" value="C_TYPE_LECTIN_2"/>
    <property type="match status" value="2"/>
</dbReference>
<feature type="chain" id="PRO_5032304549" description="C-type lectin domain-containing protein" evidence="2">
    <location>
        <begin position="24"/>
        <end position="936"/>
    </location>
</feature>
<feature type="domain" description="C-type lectin" evidence="3">
    <location>
        <begin position="102"/>
        <end position="169"/>
    </location>
</feature>
<gene>
    <name evidence="4" type="ORF">MGAL_10B076153</name>
</gene>
<dbReference type="OrthoDB" id="6117915at2759"/>